<evidence type="ECO:0000259" key="10">
    <source>
        <dbReference type="PROSITE" id="PS50928"/>
    </source>
</evidence>
<feature type="transmembrane region" description="Helical" evidence="9">
    <location>
        <begin position="259"/>
        <end position="283"/>
    </location>
</feature>
<keyword evidence="12" id="KW-1185">Reference proteome</keyword>
<feature type="transmembrane region" description="Helical" evidence="9">
    <location>
        <begin position="18"/>
        <end position="37"/>
    </location>
</feature>
<feature type="transmembrane region" description="Helical" evidence="9">
    <location>
        <begin position="80"/>
        <end position="108"/>
    </location>
</feature>
<keyword evidence="8 9" id="KW-0472">Membrane</keyword>
<dbReference type="InterPro" id="IPR035906">
    <property type="entry name" value="MetI-like_sf"/>
</dbReference>
<keyword evidence="3 9" id="KW-0813">Transport</keyword>
<dbReference type="PROSITE" id="PS50928">
    <property type="entry name" value="ABC_TM1"/>
    <property type="match status" value="1"/>
</dbReference>
<proteinExistence type="inferred from homology"/>
<evidence type="ECO:0000256" key="3">
    <source>
        <dbReference type="ARBA" id="ARBA00022448"/>
    </source>
</evidence>
<feature type="transmembrane region" description="Helical" evidence="9">
    <location>
        <begin position="179"/>
        <end position="198"/>
    </location>
</feature>
<evidence type="ECO:0000256" key="6">
    <source>
        <dbReference type="ARBA" id="ARBA00022970"/>
    </source>
</evidence>
<dbReference type="PANTHER" id="PTHR30614">
    <property type="entry name" value="MEMBRANE COMPONENT OF AMINO ACID ABC TRANSPORTER"/>
    <property type="match status" value="1"/>
</dbReference>
<dbReference type="InterPro" id="IPR043429">
    <property type="entry name" value="ArtM/GltK/GlnP/TcyL/YhdX-like"/>
</dbReference>
<sequence>MSGSAPPQAPSGRTALRVWALQVAVLAVLAWGVVAIGQTTLENLDRLGVESGFEFLGKRAGFDINQTLFSYSSDSPVYQAFLIALCNTVLLAVLSIALATLMGLVVALCRISRDWFLNALGYGFIEVFRNIPALLQIFFWYYVVLRSLPSFEQSWSLGASIHLNNRGLFLPGPEWNAGTAGWVLAAGLALTAVLALYLRAVRRRTCLRPLRGSWAARTGFAAWLLVAVAALGLAIDWQAPRLHAFGYDSDLVITPELGALIMGLAVYNASSVAEVIRAGFLAVPRGQWEAARSLGLSRSHVLRHVILPQAMRVIVPPLTTCYLNIFKATSLGAAIGYPEIVSVMVGTTNNIVGRPVEIMFLTFAVYSLVSLLGIGLMSRLNRRHNRFMAA</sequence>
<keyword evidence="7 9" id="KW-1133">Transmembrane helix</keyword>
<evidence type="ECO:0000256" key="1">
    <source>
        <dbReference type="ARBA" id="ARBA00004429"/>
    </source>
</evidence>
<protein>
    <submittedName>
        <fullName evidence="11">ABC transporter permease subunit</fullName>
    </submittedName>
</protein>
<gene>
    <name evidence="11" type="ORF">V3330_01185</name>
</gene>
<comment type="subcellular location">
    <subcellularLocation>
        <location evidence="1">Cell inner membrane</location>
        <topology evidence="1">Multi-pass membrane protein</topology>
    </subcellularLocation>
    <subcellularLocation>
        <location evidence="9">Cell membrane</location>
        <topology evidence="9">Multi-pass membrane protein</topology>
    </subcellularLocation>
</comment>
<dbReference type="GO" id="GO:0043190">
    <property type="term" value="C:ATP-binding cassette (ABC) transporter complex"/>
    <property type="evidence" value="ECO:0007669"/>
    <property type="project" value="InterPro"/>
</dbReference>
<comment type="similarity">
    <text evidence="2">Belongs to the binding-protein-dependent transport system permease family. HisMQ subfamily.</text>
</comment>
<feature type="domain" description="ABC transmembrane type-1" evidence="10">
    <location>
        <begin position="85"/>
        <end position="373"/>
    </location>
</feature>
<dbReference type="Proteomes" id="UP001359886">
    <property type="component" value="Unassembled WGS sequence"/>
</dbReference>
<feature type="transmembrane region" description="Helical" evidence="9">
    <location>
        <begin position="313"/>
        <end position="338"/>
    </location>
</feature>
<dbReference type="Gene3D" id="1.10.3720.10">
    <property type="entry name" value="MetI-like"/>
    <property type="match status" value="2"/>
</dbReference>
<organism evidence="11 12">
    <name type="scientific">Elongatibacter sediminis</name>
    <dbReference type="NCBI Taxonomy" id="3119006"/>
    <lineage>
        <taxon>Bacteria</taxon>
        <taxon>Pseudomonadati</taxon>
        <taxon>Pseudomonadota</taxon>
        <taxon>Gammaproteobacteria</taxon>
        <taxon>Chromatiales</taxon>
        <taxon>Wenzhouxiangellaceae</taxon>
        <taxon>Elongatibacter</taxon>
    </lineage>
</organism>
<dbReference type="NCBIfam" id="TIGR01726">
    <property type="entry name" value="HEQRo_perm_3TM"/>
    <property type="match status" value="1"/>
</dbReference>
<dbReference type="GO" id="GO:0006865">
    <property type="term" value="P:amino acid transport"/>
    <property type="evidence" value="ECO:0007669"/>
    <property type="project" value="UniProtKB-KW"/>
</dbReference>
<dbReference type="Pfam" id="PF00528">
    <property type="entry name" value="BPD_transp_1"/>
    <property type="match status" value="1"/>
</dbReference>
<dbReference type="InterPro" id="IPR000515">
    <property type="entry name" value="MetI-like"/>
</dbReference>
<dbReference type="AlphaFoldDB" id="A0AAW9R6E6"/>
<feature type="transmembrane region" description="Helical" evidence="9">
    <location>
        <begin position="358"/>
        <end position="378"/>
    </location>
</feature>
<evidence type="ECO:0000256" key="2">
    <source>
        <dbReference type="ARBA" id="ARBA00010072"/>
    </source>
</evidence>
<reference evidence="11 12" key="1">
    <citation type="submission" date="2024-02" db="EMBL/GenBank/DDBJ databases">
        <title>A novel Wenzhouxiangellaceae bacterium, isolated from coastal sediments.</title>
        <authorList>
            <person name="Du Z.-J."/>
            <person name="Ye Y.-Q."/>
            <person name="Zhang X.-Y."/>
        </authorList>
    </citation>
    <scope>NUCLEOTIDE SEQUENCE [LARGE SCALE GENOMIC DNA]</scope>
    <source>
        <strain evidence="11 12">CH-27</strain>
    </source>
</reference>
<dbReference type="GO" id="GO:0022857">
    <property type="term" value="F:transmembrane transporter activity"/>
    <property type="evidence" value="ECO:0007669"/>
    <property type="project" value="InterPro"/>
</dbReference>
<feature type="transmembrane region" description="Helical" evidence="9">
    <location>
        <begin position="219"/>
        <end position="239"/>
    </location>
</feature>
<evidence type="ECO:0000256" key="4">
    <source>
        <dbReference type="ARBA" id="ARBA00022475"/>
    </source>
</evidence>
<evidence type="ECO:0000256" key="7">
    <source>
        <dbReference type="ARBA" id="ARBA00022989"/>
    </source>
</evidence>
<feature type="transmembrane region" description="Helical" evidence="9">
    <location>
        <begin position="120"/>
        <end position="143"/>
    </location>
</feature>
<keyword evidence="4" id="KW-1003">Cell membrane</keyword>
<evidence type="ECO:0000256" key="9">
    <source>
        <dbReference type="RuleBase" id="RU363032"/>
    </source>
</evidence>
<evidence type="ECO:0000256" key="5">
    <source>
        <dbReference type="ARBA" id="ARBA00022692"/>
    </source>
</evidence>
<dbReference type="EMBL" id="JAZHOG010000001">
    <property type="protein sequence ID" value="MEJ8566222.1"/>
    <property type="molecule type" value="Genomic_DNA"/>
</dbReference>
<evidence type="ECO:0000256" key="8">
    <source>
        <dbReference type="ARBA" id="ARBA00023136"/>
    </source>
</evidence>
<dbReference type="RefSeq" id="WP_354693545.1">
    <property type="nucleotide sequence ID" value="NZ_JAZHOG010000001.1"/>
</dbReference>
<dbReference type="InterPro" id="IPR010065">
    <property type="entry name" value="AA_ABC_transptr_permease_3TM"/>
</dbReference>
<evidence type="ECO:0000313" key="12">
    <source>
        <dbReference type="Proteomes" id="UP001359886"/>
    </source>
</evidence>
<keyword evidence="5 9" id="KW-0812">Transmembrane</keyword>
<dbReference type="PANTHER" id="PTHR30614:SF37">
    <property type="entry name" value="AMINO-ACID ABC TRANSPORTER PERMEASE PROTEIN YHDX-RELATED"/>
    <property type="match status" value="1"/>
</dbReference>
<dbReference type="SUPFAM" id="SSF161098">
    <property type="entry name" value="MetI-like"/>
    <property type="match status" value="1"/>
</dbReference>
<accession>A0AAW9R6E6</accession>
<keyword evidence="6" id="KW-0029">Amino-acid transport</keyword>
<evidence type="ECO:0000313" key="11">
    <source>
        <dbReference type="EMBL" id="MEJ8566222.1"/>
    </source>
</evidence>
<comment type="caution">
    <text evidence="11">The sequence shown here is derived from an EMBL/GenBank/DDBJ whole genome shotgun (WGS) entry which is preliminary data.</text>
</comment>
<dbReference type="CDD" id="cd06261">
    <property type="entry name" value="TM_PBP2"/>
    <property type="match status" value="1"/>
</dbReference>
<name>A0AAW9R6E6_9GAMM</name>